<dbReference type="InterPro" id="IPR009009">
    <property type="entry name" value="RlpA-like_DPBB"/>
</dbReference>
<dbReference type="Pfam" id="PF03330">
    <property type="entry name" value="DPBB_1"/>
    <property type="match status" value="1"/>
</dbReference>
<evidence type="ECO:0000259" key="2">
    <source>
        <dbReference type="PROSITE" id="PS50842"/>
    </source>
</evidence>
<evidence type="ECO:0000256" key="1">
    <source>
        <dbReference type="SAM" id="SignalP"/>
    </source>
</evidence>
<dbReference type="InterPro" id="IPR044206">
    <property type="entry name" value="EGC1/2"/>
</dbReference>
<evidence type="ECO:0000313" key="4">
    <source>
        <dbReference type="Proteomes" id="UP000827721"/>
    </source>
</evidence>
<feature type="signal peptide" evidence="1">
    <location>
        <begin position="1"/>
        <end position="28"/>
    </location>
</feature>
<organism evidence="3 4">
    <name type="scientific">Xanthoceras sorbifolium</name>
    <dbReference type="NCBI Taxonomy" id="99658"/>
    <lineage>
        <taxon>Eukaryota</taxon>
        <taxon>Viridiplantae</taxon>
        <taxon>Streptophyta</taxon>
        <taxon>Embryophyta</taxon>
        <taxon>Tracheophyta</taxon>
        <taxon>Spermatophyta</taxon>
        <taxon>Magnoliopsida</taxon>
        <taxon>eudicotyledons</taxon>
        <taxon>Gunneridae</taxon>
        <taxon>Pentapetalae</taxon>
        <taxon>rosids</taxon>
        <taxon>malvids</taxon>
        <taxon>Sapindales</taxon>
        <taxon>Sapindaceae</taxon>
        <taxon>Xanthoceroideae</taxon>
        <taxon>Xanthoceras</taxon>
    </lineage>
</organism>
<dbReference type="SUPFAM" id="SSF50685">
    <property type="entry name" value="Barwin-like endoglucanases"/>
    <property type="match status" value="1"/>
</dbReference>
<dbReference type="EMBL" id="JAFEMO010000003">
    <property type="protein sequence ID" value="KAH7572724.1"/>
    <property type="molecule type" value="Genomic_DNA"/>
</dbReference>
<dbReference type="InterPro" id="IPR036908">
    <property type="entry name" value="RlpA-like_sf"/>
</dbReference>
<dbReference type="CDD" id="cd22269">
    <property type="entry name" value="DPBB_EG45-like"/>
    <property type="match status" value="1"/>
</dbReference>
<protein>
    <recommendedName>
        <fullName evidence="2">Expansin-like EG45 domain-containing protein</fullName>
    </recommendedName>
</protein>
<dbReference type="Gene3D" id="2.40.40.10">
    <property type="entry name" value="RlpA-like domain"/>
    <property type="match status" value="1"/>
</dbReference>
<feature type="chain" id="PRO_5045679217" description="Expansin-like EG45 domain-containing protein" evidence="1">
    <location>
        <begin position="29"/>
        <end position="132"/>
    </location>
</feature>
<sequence>MAFQLKNNSSIALLVLLIISLYSSLASAQYSGTATFTEPPYTPSACYHNEDHGVLVAAANTELYLRGVKCGEYYQIRCISIPGNDPCLGGTTTVMITDHCDDPKCPALVLSKDAFAAIADLDAGVINMDMTL</sequence>
<comment type="caution">
    <text evidence="3">The sequence shown here is derived from an EMBL/GenBank/DDBJ whole genome shotgun (WGS) entry which is preliminary data.</text>
</comment>
<gene>
    <name evidence="3" type="ORF">JRO89_XS03G0003200</name>
</gene>
<accession>A0ABQ8I8C6</accession>
<name>A0ABQ8I8C6_9ROSI</name>
<keyword evidence="1" id="KW-0732">Signal</keyword>
<dbReference type="PANTHER" id="PTHR47295:SF2">
    <property type="entry name" value="EG45-LIKE DOMAIN CONTAINING PROTEIN 1-RELATED"/>
    <property type="match status" value="1"/>
</dbReference>
<dbReference type="Proteomes" id="UP000827721">
    <property type="component" value="Unassembled WGS sequence"/>
</dbReference>
<evidence type="ECO:0000313" key="3">
    <source>
        <dbReference type="EMBL" id="KAH7572724.1"/>
    </source>
</evidence>
<dbReference type="InterPro" id="IPR007112">
    <property type="entry name" value="Expansin/allergen_DPBB_dom"/>
</dbReference>
<keyword evidence="4" id="KW-1185">Reference proteome</keyword>
<dbReference type="PANTHER" id="PTHR47295">
    <property type="entry name" value="EG45-LIKE DOMAIN CONTAINING PROTEIN 1-RELATED"/>
    <property type="match status" value="1"/>
</dbReference>
<dbReference type="PROSITE" id="PS50842">
    <property type="entry name" value="EXPANSIN_EG45"/>
    <property type="match status" value="1"/>
</dbReference>
<feature type="domain" description="Expansin-like EG45" evidence="2">
    <location>
        <begin position="31"/>
        <end position="132"/>
    </location>
</feature>
<proteinExistence type="predicted"/>
<reference evidence="3 4" key="1">
    <citation type="submission" date="2021-02" db="EMBL/GenBank/DDBJ databases">
        <title>Plant Genome Project.</title>
        <authorList>
            <person name="Zhang R.-G."/>
        </authorList>
    </citation>
    <scope>NUCLEOTIDE SEQUENCE [LARGE SCALE GENOMIC DNA]</scope>
    <source>
        <tissue evidence="3">Leaves</tissue>
    </source>
</reference>